<dbReference type="PANTHER" id="PTHR11178">
    <property type="entry name" value="IRON-SULFUR CLUSTER SCAFFOLD PROTEIN NFU-RELATED"/>
    <property type="match status" value="1"/>
</dbReference>
<comment type="caution">
    <text evidence="3">The sequence shown here is derived from an EMBL/GenBank/DDBJ whole genome shotgun (WGS) entry which is preliminary data.</text>
</comment>
<dbReference type="PANTHER" id="PTHR11178:SF1">
    <property type="entry name" value="NFU1 IRON-SULFUR CLUSTER SCAFFOLD HOMOLOG, MITOCHONDRIAL"/>
    <property type="match status" value="1"/>
</dbReference>
<name>A0A7K4MXB2_9ARCH</name>
<comment type="similarity">
    <text evidence="1">Belongs to the NifU family.</text>
</comment>
<accession>A0A7K4MXB2</accession>
<sequence length="107" mass="11870">MELGKARSTEEIIKDIKSTLETKVKDNVATHGGEINFLSYDQGIVRLQMAGACSGCAMSKKTLHEGVERLLMHYVPEVGGLLGEDDEEAKHKGYTPYFPKEVNESIR</sequence>
<dbReference type="SUPFAM" id="SSF117916">
    <property type="entry name" value="Fe-S cluster assembly (FSCA) domain-like"/>
    <property type="match status" value="1"/>
</dbReference>
<dbReference type="InterPro" id="IPR001075">
    <property type="entry name" value="NIF_FeS_clus_asmbl_NifU_C"/>
</dbReference>
<dbReference type="Proteomes" id="UP000575480">
    <property type="component" value="Unassembled WGS sequence"/>
</dbReference>
<reference evidence="3 4" key="1">
    <citation type="journal article" date="2019" name="Environ. Microbiol.">
        <title>Genomics insights into ecotype formation of ammonia-oxidizing archaea in the deep ocean.</title>
        <authorList>
            <person name="Wang Y."/>
            <person name="Huang J.M."/>
            <person name="Cui G.J."/>
            <person name="Nunoura T."/>
            <person name="Takaki Y."/>
            <person name="Li W.L."/>
            <person name="Li J."/>
            <person name="Gao Z.M."/>
            <person name="Takai K."/>
            <person name="Zhang A.Q."/>
            <person name="Stepanauskas R."/>
        </authorList>
    </citation>
    <scope>NUCLEOTIDE SEQUENCE [LARGE SCALE GENOMIC DNA]</scope>
    <source>
        <strain evidence="3 4">L15a</strain>
    </source>
</reference>
<evidence type="ECO:0000313" key="3">
    <source>
        <dbReference type="EMBL" id="NWJ57936.1"/>
    </source>
</evidence>
<dbReference type="EMBL" id="JACATH010000028">
    <property type="protein sequence ID" value="NWJ57936.1"/>
    <property type="molecule type" value="Genomic_DNA"/>
</dbReference>
<dbReference type="Pfam" id="PF01106">
    <property type="entry name" value="NifU"/>
    <property type="match status" value="1"/>
</dbReference>
<dbReference type="GO" id="GO:0016226">
    <property type="term" value="P:iron-sulfur cluster assembly"/>
    <property type="evidence" value="ECO:0007669"/>
    <property type="project" value="InterPro"/>
</dbReference>
<feature type="domain" description="NIF system FeS cluster assembly NifU C-terminal" evidence="2">
    <location>
        <begin position="16"/>
        <end position="78"/>
    </location>
</feature>
<dbReference type="Gene3D" id="3.30.300.130">
    <property type="entry name" value="Fe-S cluster assembly (FSCA)"/>
    <property type="match status" value="1"/>
</dbReference>
<proteinExistence type="inferred from homology"/>
<organism evidence="3 4">
    <name type="scientific">Marine Group I thaumarchaeote</name>
    <dbReference type="NCBI Taxonomy" id="2511932"/>
    <lineage>
        <taxon>Archaea</taxon>
        <taxon>Nitrososphaerota</taxon>
        <taxon>Marine Group I</taxon>
    </lineage>
</organism>
<protein>
    <submittedName>
        <fullName evidence="3">NifU family protein</fullName>
    </submittedName>
</protein>
<dbReference type="InterPro" id="IPR034904">
    <property type="entry name" value="FSCA_dom_sf"/>
</dbReference>
<dbReference type="GO" id="GO:0051536">
    <property type="term" value="F:iron-sulfur cluster binding"/>
    <property type="evidence" value="ECO:0007669"/>
    <property type="project" value="InterPro"/>
</dbReference>
<evidence type="ECO:0000256" key="1">
    <source>
        <dbReference type="ARBA" id="ARBA00006420"/>
    </source>
</evidence>
<dbReference type="GO" id="GO:0005506">
    <property type="term" value="F:iron ion binding"/>
    <property type="evidence" value="ECO:0007669"/>
    <property type="project" value="InterPro"/>
</dbReference>
<dbReference type="AlphaFoldDB" id="A0A7K4MXB2"/>
<gene>
    <name evidence="3" type="ORF">HX858_09370</name>
</gene>
<evidence type="ECO:0000259" key="2">
    <source>
        <dbReference type="Pfam" id="PF01106"/>
    </source>
</evidence>
<evidence type="ECO:0000313" key="4">
    <source>
        <dbReference type="Proteomes" id="UP000575480"/>
    </source>
</evidence>